<dbReference type="EMBL" id="LN650648">
    <property type="protein sequence ID" value="CEI72947.1"/>
    <property type="molecule type" value="Genomic_DNA"/>
</dbReference>
<organism evidence="1 2">
    <name type="scientific">Romboutsia hominis</name>
    <dbReference type="NCBI Taxonomy" id="1507512"/>
    <lineage>
        <taxon>Bacteria</taxon>
        <taxon>Bacillati</taxon>
        <taxon>Bacillota</taxon>
        <taxon>Clostridia</taxon>
        <taxon>Peptostreptococcales</taxon>
        <taxon>Peptostreptococcaceae</taxon>
        <taxon>Romboutsia</taxon>
    </lineage>
</organism>
<dbReference type="RefSeq" id="WP_166505441.1">
    <property type="nucleotide sequence ID" value="NZ_LN650648.1"/>
</dbReference>
<proteinExistence type="predicted"/>
<accession>A0A2P2BRH4</accession>
<evidence type="ECO:0000313" key="1">
    <source>
        <dbReference type="EMBL" id="CEI72947.1"/>
    </source>
</evidence>
<dbReference type="KEGG" id="rhom:FRIFI_1412"/>
<dbReference type="AlphaFoldDB" id="A0A2P2BRH4"/>
<sequence length="150" mass="16849">MNLKKLSVIFSIILIIFASSINNSYAIKTISPPPIDNEYIKSLEVIDNYMSILVKSVYIENLDKDQISKDIKFIETLINNLTIKTSKLGEKDNDVILSMQIILDYYKISIINVKKFINDKDTDALISATTSFSLGYNSSSVLRTIIGKAS</sequence>
<evidence type="ECO:0000313" key="2">
    <source>
        <dbReference type="Proteomes" id="UP000245695"/>
    </source>
</evidence>
<keyword evidence="2" id="KW-1185">Reference proteome</keyword>
<dbReference type="Proteomes" id="UP000245695">
    <property type="component" value="Chromosome 1"/>
</dbReference>
<gene>
    <name evidence="1" type="ORF">FRIFI_1412</name>
</gene>
<reference evidence="1 2" key="1">
    <citation type="submission" date="2014-09" db="EMBL/GenBank/DDBJ databases">
        <authorList>
            <person name="Hornung B.V."/>
        </authorList>
    </citation>
    <scope>NUCLEOTIDE SEQUENCE [LARGE SCALE GENOMIC DNA]</scope>
    <source>
        <strain evidence="1 2">FRIFI</strain>
    </source>
</reference>
<name>A0A2P2BRH4_9FIRM</name>
<protein>
    <submittedName>
        <fullName evidence="1">Uncharacterized protein</fullName>
    </submittedName>
</protein>